<feature type="region of interest" description="Disordered" evidence="4">
    <location>
        <begin position="102"/>
        <end position="138"/>
    </location>
</feature>
<dbReference type="InterPro" id="IPR002110">
    <property type="entry name" value="Ankyrin_rpt"/>
</dbReference>
<evidence type="ECO:0000256" key="1">
    <source>
        <dbReference type="ARBA" id="ARBA00022737"/>
    </source>
</evidence>
<dbReference type="Pfam" id="PF12796">
    <property type="entry name" value="Ank_2"/>
    <property type="match status" value="1"/>
</dbReference>
<feature type="repeat" description="ANK" evidence="3">
    <location>
        <begin position="389"/>
        <end position="421"/>
    </location>
</feature>
<dbReference type="PANTHER" id="PTHR24203">
    <property type="entry name" value="ANKYRIN REPEAT FAMILY PROTEIN"/>
    <property type="match status" value="1"/>
</dbReference>
<dbReference type="Pfam" id="PF13637">
    <property type="entry name" value="Ank_4"/>
    <property type="match status" value="1"/>
</dbReference>
<dbReference type="PROSITE" id="PS50088">
    <property type="entry name" value="ANK_REPEAT"/>
    <property type="match status" value="4"/>
</dbReference>
<keyword evidence="1" id="KW-0677">Repeat</keyword>
<evidence type="ECO:0000313" key="5">
    <source>
        <dbReference type="Proteomes" id="UP000228380"/>
    </source>
</evidence>
<dbReference type="SMART" id="SM00248">
    <property type="entry name" value="ANK"/>
    <property type="match status" value="4"/>
</dbReference>
<reference evidence="5" key="1">
    <citation type="journal article" date="2019" name="Nat. Commun.">
        <title>Genome-wide association mapping of date palm fruit traits.</title>
        <authorList>
            <person name="Hazzouri K.M."/>
            <person name="Gros-Balthazard M."/>
            <person name="Flowers J.M."/>
            <person name="Copetti D."/>
            <person name="Lemansour A."/>
            <person name="Lebrun M."/>
            <person name="Masmoudi K."/>
            <person name="Ferrand S."/>
            <person name="Dhar M.I."/>
            <person name="Fresquez Z.A."/>
            <person name="Rosas U."/>
            <person name="Zhang J."/>
            <person name="Talag J."/>
            <person name="Lee S."/>
            <person name="Kudrna D."/>
            <person name="Powell R.F."/>
            <person name="Leitch I.J."/>
            <person name="Krueger R.R."/>
            <person name="Wing R.A."/>
            <person name="Amiri K.M.A."/>
            <person name="Purugganan M.D."/>
        </authorList>
    </citation>
    <scope>NUCLEOTIDE SEQUENCE [LARGE SCALE GENOMIC DNA]</scope>
    <source>
        <strain evidence="5">cv. Khalas</strain>
    </source>
</reference>
<feature type="compositionally biased region" description="Polar residues" evidence="4">
    <location>
        <begin position="53"/>
        <end position="70"/>
    </location>
</feature>
<name>A0A8B9A7W5_PHODC</name>
<dbReference type="PROSITE" id="PS50297">
    <property type="entry name" value="ANK_REP_REGION"/>
    <property type="match status" value="2"/>
</dbReference>
<dbReference type="Proteomes" id="UP000228380">
    <property type="component" value="Chromosome 5"/>
</dbReference>
<dbReference type="RefSeq" id="XP_038982756.1">
    <property type="nucleotide sequence ID" value="XM_039126828.1"/>
</dbReference>
<feature type="repeat" description="ANK" evidence="3">
    <location>
        <begin position="323"/>
        <end position="355"/>
    </location>
</feature>
<dbReference type="Gene3D" id="1.25.40.20">
    <property type="entry name" value="Ankyrin repeat-containing domain"/>
    <property type="match status" value="1"/>
</dbReference>
<evidence type="ECO:0000313" key="6">
    <source>
        <dbReference type="RefSeq" id="XP_038982756.1"/>
    </source>
</evidence>
<dbReference type="FunFam" id="1.25.40.20:FF:000461">
    <property type="entry name" value="Ankyrin repeat domain-containing protein, chloroplastic"/>
    <property type="match status" value="1"/>
</dbReference>
<gene>
    <name evidence="6" type="primary">LOC120110891</name>
</gene>
<evidence type="ECO:0000256" key="2">
    <source>
        <dbReference type="ARBA" id="ARBA00023043"/>
    </source>
</evidence>
<evidence type="ECO:0000256" key="4">
    <source>
        <dbReference type="SAM" id="MobiDB-lite"/>
    </source>
</evidence>
<keyword evidence="2 3" id="KW-0040">ANK repeat</keyword>
<dbReference type="GeneID" id="120110891"/>
<proteinExistence type="predicted"/>
<dbReference type="PANTHER" id="PTHR24203:SF86">
    <property type="entry name" value="PROTEASOME 26S SUBUNIT, NON-ATPASE 10"/>
    <property type="match status" value="1"/>
</dbReference>
<dbReference type="AlphaFoldDB" id="A0A8B9A7W5"/>
<feature type="compositionally biased region" description="Basic and acidic residues" evidence="4">
    <location>
        <begin position="129"/>
        <end position="138"/>
    </location>
</feature>
<dbReference type="SUPFAM" id="SSF48403">
    <property type="entry name" value="Ankyrin repeat"/>
    <property type="match status" value="1"/>
</dbReference>
<feature type="repeat" description="ANK" evidence="3">
    <location>
        <begin position="290"/>
        <end position="322"/>
    </location>
</feature>
<feature type="region of interest" description="Disordered" evidence="4">
    <location>
        <begin position="209"/>
        <end position="233"/>
    </location>
</feature>
<sequence>MPPPSSLLLSLKSPIQIPSLPASLSPFQAKRHPPPSPFPKPFFPSSFSPLAATPTSFPYSFSPNPFQNPNQDDREIPSLGGGDDDEDDEIVVGDCLVFEEGAFEDGDPFPTPETGREVERPRRRKPAAKKADSALEHENLVPEKWKEVVEEINLTKKEKRKISHQLKFGSRLERRKPPRLPDMEEYRAYREMKLSQLNPVVLDNPREFSPEKEAVVPPEPEGGRVVPRNPRLEMGGGTLEDITDFFNSGDYVPGAIDDDKMPQGRRKLFTKDEKVLLNKRIPNLAEATSSKWLPIHTLAASGEFYLLDALLKQNVDINAIDKDGLSAIHRAILCKKQAIFDYLLRNSANPFVRDRDGATLIHYAVQTAASQTIKILLLYNVDINFSDNDGWTPLHLAVQTRRTDIVRLLLIKGADKTLKNRVIHQLMTFLLYFL</sequence>
<accession>A0A8B9A7W5</accession>
<feature type="repeat" description="ANK" evidence="3">
    <location>
        <begin position="356"/>
        <end position="388"/>
    </location>
</feature>
<evidence type="ECO:0000256" key="3">
    <source>
        <dbReference type="PROSITE-ProRule" id="PRU00023"/>
    </source>
</evidence>
<feature type="region of interest" description="Disordered" evidence="4">
    <location>
        <begin position="20"/>
        <end position="89"/>
    </location>
</feature>
<dbReference type="InterPro" id="IPR036770">
    <property type="entry name" value="Ankyrin_rpt-contain_sf"/>
</dbReference>
<keyword evidence="5" id="KW-1185">Reference proteome</keyword>
<protein>
    <submittedName>
        <fullName evidence="6">Ankyrin repeat domain-containing protein, chloroplastic-like isoform X2</fullName>
    </submittedName>
</protein>
<organism evidence="5 6">
    <name type="scientific">Phoenix dactylifera</name>
    <name type="common">Date palm</name>
    <dbReference type="NCBI Taxonomy" id="42345"/>
    <lineage>
        <taxon>Eukaryota</taxon>
        <taxon>Viridiplantae</taxon>
        <taxon>Streptophyta</taxon>
        <taxon>Embryophyta</taxon>
        <taxon>Tracheophyta</taxon>
        <taxon>Spermatophyta</taxon>
        <taxon>Magnoliopsida</taxon>
        <taxon>Liliopsida</taxon>
        <taxon>Arecaceae</taxon>
        <taxon>Coryphoideae</taxon>
        <taxon>Phoeniceae</taxon>
        <taxon>Phoenix</taxon>
    </lineage>
</organism>
<reference evidence="6" key="2">
    <citation type="submission" date="2025-08" db="UniProtKB">
        <authorList>
            <consortium name="RefSeq"/>
        </authorList>
    </citation>
    <scope>IDENTIFICATION</scope>
    <source>
        <tissue evidence="6">Young leaves</tissue>
    </source>
</reference>